<keyword evidence="2" id="KW-1185">Reference proteome</keyword>
<comment type="caution">
    <text evidence="1">The sequence shown here is derived from an EMBL/GenBank/DDBJ whole genome shotgun (WGS) entry which is preliminary data.</text>
</comment>
<reference evidence="2" key="1">
    <citation type="journal article" date="2022" name="Mol. Ecol. Resour.">
        <title>The genomes of chicory, endive, great burdock and yacon provide insights into Asteraceae palaeo-polyploidization history and plant inulin production.</title>
        <authorList>
            <person name="Fan W."/>
            <person name="Wang S."/>
            <person name="Wang H."/>
            <person name="Wang A."/>
            <person name="Jiang F."/>
            <person name="Liu H."/>
            <person name="Zhao H."/>
            <person name="Xu D."/>
            <person name="Zhang Y."/>
        </authorList>
    </citation>
    <scope>NUCLEOTIDE SEQUENCE [LARGE SCALE GENOMIC DNA]</scope>
    <source>
        <strain evidence="2">cv. Niubang</strain>
    </source>
</reference>
<accession>A0ACB9DQG1</accession>
<dbReference type="EMBL" id="CM042049">
    <property type="protein sequence ID" value="KAI3748943.1"/>
    <property type="molecule type" value="Genomic_DNA"/>
</dbReference>
<organism evidence="1 2">
    <name type="scientific">Arctium lappa</name>
    <name type="common">Greater burdock</name>
    <name type="synonym">Lappa major</name>
    <dbReference type="NCBI Taxonomy" id="4217"/>
    <lineage>
        <taxon>Eukaryota</taxon>
        <taxon>Viridiplantae</taxon>
        <taxon>Streptophyta</taxon>
        <taxon>Embryophyta</taxon>
        <taxon>Tracheophyta</taxon>
        <taxon>Spermatophyta</taxon>
        <taxon>Magnoliopsida</taxon>
        <taxon>eudicotyledons</taxon>
        <taxon>Gunneridae</taxon>
        <taxon>Pentapetalae</taxon>
        <taxon>asterids</taxon>
        <taxon>campanulids</taxon>
        <taxon>Asterales</taxon>
        <taxon>Asteraceae</taxon>
        <taxon>Carduoideae</taxon>
        <taxon>Cardueae</taxon>
        <taxon>Arctiinae</taxon>
        <taxon>Arctium</taxon>
    </lineage>
</organism>
<evidence type="ECO:0000313" key="2">
    <source>
        <dbReference type="Proteomes" id="UP001055879"/>
    </source>
</evidence>
<reference evidence="1 2" key="2">
    <citation type="journal article" date="2022" name="Mol. Ecol. Resour.">
        <title>The genomes of chicory, endive, great burdock and yacon provide insights into Asteraceae paleo-polyploidization history and plant inulin production.</title>
        <authorList>
            <person name="Fan W."/>
            <person name="Wang S."/>
            <person name="Wang H."/>
            <person name="Wang A."/>
            <person name="Jiang F."/>
            <person name="Liu H."/>
            <person name="Zhao H."/>
            <person name="Xu D."/>
            <person name="Zhang Y."/>
        </authorList>
    </citation>
    <scope>NUCLEOTIDE SEQUENCE [LARGE SCALE GENOMIC DNA]</scope>
    <source>
        <strain evidence="2">cv. Niubang</strain>
    </source>
</reference>
<gene>
    <name evidence="1" type="ORF">L6452_12398</name>
</gene>
<protein>
    <submittedName>
        <fullName evidence="1">Uncharacterized protein</fullName>
    </submittedName>
</protein>
<sequence>MHACLCFASRLQMITSAPTRGISRENIKLLVCSGCSLFGFNMAWLWKLTGVMLVVMTLVTAGFFWEGYPRLCLD</sequence>
<name>A0ACB9DQG1_ARCLA</name>
<dbReference type="Proteomes" id="UP001055879">
    <property type="component" value="Linkage Group LG03"/>
</dbReference>
<evidence type="ECO:0000313" key="1">
    <source>
        <dbReference type="EMBL" id="KAI3748943.1"/>
    </source>
</evidence>
<proteinExistence type="predicted"/>